<feature type="transmembrane region" description="Helical" evidence="10">
    <location>
        <begin position="231"/>
        <end position="252"/>
    </location>
</feature>
<comment type="caution">
    <text evidence="11">The sequence shown here is derived from an EMBL/GenBank/DDBJ whole genome shotgun (WGS) entry which is preliminary data.</text>
</comment>
<keyword evidence="7 10" id="KW-1133">Transmembrane helix</keyword>
<feature type="transmembrane region" description="Helical" evidence="10">
    <location>
        <begin position="629"/>
        <end position="652"/>
    </location>
</feature>
<accession>A0AAD8LYR3</accession>
<keyword evidence="12" id="KW-1185">Reference proteome</keyword>
<keyword evidence="3" id="KW-0813">Transport</keyword>
<feature type="transmembrane region" description="Helical" evidence="10">
    <location>
        <begin position="904"/>
        <end position="922"/>
    </location>
</feature>
<comment type="subcellular location">
    <subcellularLocation>
        <location evidence="1">Membrane</location>
        <topology evidence="1">Multi-pass membrane protein</topology>
    </subcellularLocation>
</comment>
<feature type="region of interest" description="Disordered" evidence="9">
    <location>
        <begin position="121"/>
        <end position="166"/>
    </location>
</feature>
<dbReference type="GO" id="GO:0015031">
    <property type="term" value="P:protein transport"/>
    <property type="evidence" value="ECO:0007669"/>
    <property type="project" value="UniProtKB-KW"/>
</dbReference>
<sequence>METSSSPTSNSSTATNINTVSNPVRLRYNLSASNLIHTPLLTLLDYFGLFHNSPLSPRPTASNQEMQALLRNPPPHFHDTASSPSTATTTTTTTFEEVSIRIIASEDDNDDDELSSVVVADTGDDEDVESPSSPSTPLFSSPNATPQVEDGTAAGGDANNNANGDSTNQRYGIQQIARWFEQILPFSLLLLVVFIRQHLQGFFGTIWVSAVLFKSNDILRKQTALKGERKISVLVCITLIFMLHVVSIYWWYQSADLVYPLVLLPPKAVPTFWHAIFVIVVNDTMVRQAAMVFKCILLMYYKNSGGHNYRRQGQMLTLVEYMVLLYRALLPTPVWYRFFLNKEYGSIFSSLTTGLYLTFKLTSIVQKVQFFAALRALSRKEVHYGSYATSEQQPGLNVITELIIGYMYPGKPLANVAFKTYGYISMSQAIMFLGDFKLGHYMKIPPKSMFIVQKGVRVGTSKLLKFYTGRAPAIPKNNTYWVMHEYTLDESLMKSVEIMYKGDSDDIVASDKDVEPLNLTVNATEKQIEELSKALEKSHRNAKQEPGQYRISKVSSPNLHTYLFNQNIFPTHLPEPRNSFPVNLLLRNMEKKSAQQIGSGLKGLGIGSFALDWSTVAGFQGSPLATPGFAIMNIMAGFIIVLYILIPVAYAYGAKRFQIYSSNVQINLSILFVYAYGLSFATLAATLSHVALFRGRSIWQQTRASVQSKFGNVHTRQLQLPYWGVLLAISLALVFTLPIGVITTTTNQQPGLNIITELIIGYTYPGKPLANVAFKTYGYISMSQAIMFLVETVIASSIYFGTSWWLLTTIEFICDPGKLHEGSPWTCPGDDVFYNASIIWGLVGPQRMFGNLGLYSKMNYFFLFGILAPFPVWILSKIYPEKRKRLVNMPILISGAGAMPPARAVNYICWLSVGLFFNFVVYKRYKAWWARHNYILSTELESCIHGHSLLFYIAG</sequence>
<evidence type="ECO:0000313" key="11">
    <source>
        <dbReference type="EMBL" id="KAK1353134.1"/>
    </source>
</evidence>
<organism evidence="11 12">
    <name type="scientific">Heracleum sosnowskyi</name>
    <dbReference type="NCBI Taxonomy" id="360622"/>
    <lineage>
        <taxon>Eukaryota</taxon>
        <taxon>Viridiplantae</taxon>
        <taxon>Streptophyta</taxon>
        <taxon>Embryophyta</taxon>
        <taxon>Tracheophyta</taxon>
        <taxon>Spermatophyta</taxon>
        <taxon>Magnoliopsida</taxon>
        <taxon>eudicotyledons</taxon>
        <taxon>Gunneridae</taxon>
        <taxon>Pentapetalae</taxon>
        <taxon>asterids</taxon>
        <taxon>campanulids</taxon>
        <taxon>Apiales</taxon>
        <taxon>Apiaceae</taxon>
        <taxon>Apioideae</taxon>
        <taxon>apioid superclade</taxon>
        <taxon>Tordylieae</taxon>
        <taxon>Tordyliinae</taxon>
        <taxon>Heracleum</taxon>
    </lineage>
</organism>
<feature type="compositionally biased region" description="Low complexity" evidence="9">
    <location>
        <begin position="130"/>
        <end position="142"/>
    </location>
</feature>
<keyword evidence="5" id="KW-0571">Peptide transport</keyword>
<keyword evidence="8 10" id="KW-0472">Membrane</keyword>
<dbReference type="GO" id="GO:0035673">
    <property type="term" value="F:oligopeptide transmembrane transporter activity"/>
    <property type="evidence" value="ECO:0007669"/>
    <property type="project" value="InterPro"/>
</dbReference>
<evidence type="ECO:0000313" key="12">
    <source>
        <dbReference type="Proteomes" id="UP001237642"/>
    </source>
</evidence>
<evidence type="ECO:0000256" key="7">
    <source>
        <dbReference type="ARBA" id="ARBA00022989"/>
    </source>
</evidence>
<proteinExistence type="inferred from homology"/>
<feature type="transmembrane region" description="Helical" evidence="10">
    <location>
        <begin position="785"/>
        <end position="807"/>
    </location>
</feature>
<feature type="transmembrane region" description="Helical" evidence="10">
    <location>
        <begin position="720"/>
        <end position="742"/>
    </location>
</feature>
<dbReference type="Gene3D" id="2.170.150.80">
    <property type="entry name" value="NAC domain"/>
    <property type="match status" value="1"/>
</dbReference>
<evidence type="ECO:0000256" key="3">
    <source>
        <dbReference type="ARBA" id="ARBA00022448"/>
    </source>
</evidence>
<comment type="similarity">
    <text evidence="2">Belongs to the oligopeptide OPT transporter (TC 2.A.67.1) family.</text>
</comment>
<dbReference type="Proteomes" id="UP001237642">
    <property type="component" value="Unassembled WGS sequence"/>
</dbReference>
<dbReference type="AlphaFoldDB" id="A0AAD8LYR3"/>
<evidence type="ECO:0000256" key="4">
    <source>
        <dbReference type="ARBA" id="ARBA00022692"/>
    </source>
</evidence>
<protein>
    <submittedName>
        <fullName evidence="11">Uncharacterized protein</fullName>
    </submittedName>
</protein>
<evidence type="ECO:0000256" key="10">
    <source>
        <dbReference type="SAM" id="Phobius"/>
    </source>
</evidence>
<evidence type="ECO:0000256" key="2">
    <source>
        <dbReference type="ARBA" id="ARBA00005484"/>
    </source>
</evidence>
<dbReference type="GO" id="GO:0003677">
    <property type="term" value="F:DNA binding"/>
    <property type="evidence" value="ECO:0007669"/>
    <property type="project" value="InterPro"/>
</dbReference>
<feature type="compositionally biased region" description="Low complexity" evidence="9">
    <location>
        <begin position="150"/>
        <end position="165"/>
    </location>
</feature>
<keyword evidence="4 10" id="KW-0812">Transmembrane</keyword>
<evidence type="ECO:0000256" key="5">
    <source>
        <dbReference type="ARBA" id="ARBA00022856"/>
    </source>
</evidence>
<reference evidence="11" key="1">
    <citation type="submission" date="2023-02" db="EMBL/GenBank/DDBJ databases">
        <title>Genome of toxic invasive species Heracleum sosnowskyi carries increased number of genes despite the absence of recent whole-genome duplications.</title>
        <authorList>
            <person name="Schelkunov M."/>
            <person name="Shtratnikova V."/>
            <person name="Makarenko M."/>
            <person name="Klepikova A."/>
            <person name="Omelchenko D."/>
            <person name="Novikova G."/>
            <person name="Obukhova E."/>
            <person name="Bogdanov V."/>
            <person name="Penin A."/>
            <person name="Logacheva M."/>
        </authorList>
    </citation>
    <scope>NUCLEOTIDE SEQUENCE</scope>
    <source>
        <strain evidence="11">Hsosn_3</strain>
        <tissue evidence="11">Leaf</tissue>
    </source>
</reference>
<dbReference type="InterPro" id="IPR004648">
    <property type="entry name" value="Oligpept_transpt"/>
</dbReference>
<feature type="transmembrane region" description="Helical" evidence="10">
    <location>
        <begin position="672"/>
        <end position="693"/>
    </location>
</feature>
<reference evidence="11" key="2">
    <citation type="submission" date="2023-05" db="EMBL/GenBank/DDBJ databases">
        <authorList>
            <person name="Schelkunov M.I."/>
        </authorList>
    </citation>
    <scope>NUCLEOTIDE SEQUENCE</scope>
    <source>
        <strain evidence="11">Hsosn_3</strain>
        <tissue evidence="11">Leaf</tissue>
    </source>
</reference>
<evidence type="ECO:0000256" key="6">
    <source>
        <dbReference type="ARBA" id="ARBA00022927"/>
    </source>
</evidence>
<evidence type="ECO:0000256" key="8">
    <source>
        <dbReference type="ARBA" id="ARBA00023136"/>
    </source>
</evidence>
<feature type="transmembrane region" description="Helical" evidence="10">
    <location>
        <begin position="860"/>
        <end position="879"/>
    </location>
</feature>
<evidence type="ECO:0000256" key="9">
    <source>
        <dbReference type="SAM" id="MobiDB-lite"/>
    </source>
</evidence>
<feature type="compositionally biased region" description="Low complexity" evidence="9">
    <location>
        <begin position="80"/>
        <end position="94"/>
    </location>
</feature>
<dbReference type="GO" id="GO:0006355">
    <property type="term" value="P:regulation of DNA-templated transcription"/>
    <property type="evidence" value="ECO:0007669"/>
    <property type="project" value="InterPro"/>
</dbReference>
<dbReference type="GO" id="GO:0016020">
    <property type="term" value="C:membrane"/>
    <property type="evidence" value="ECO:0007669"/>
    <property type="project" value="UniProtKB-SubCell"/>
</dbReference>
<dbReference type="PANTHER" id="PTHR22601">
    <property type="entry name" value="ISP4 LIKE PROTEIN"/>
    <property type="match status" value="1"/>
</dbReference>
<keyword evidence="6" id="KW-0653">Protein transport</keyword>
<dbReference type="InterPro" id="IPR004813">
    <property type="entry name" value="OPT"/>
</dbReference>
<dbReference type="Pfam" id="PF03169">
    <property type="entry name" value="OPT"/>
    <property type="match status" value="3"/>
</dbReference>
<dbReference type="EMBL" id="JAUIZM010000014">
    <property type="protein sequence ID" value="KAK1353134.1"/>
    <property type="molecule type" value="Genomic_DNA"/>
</dbReference>
<dbReference type="SUPFAM" id="SSF101941">
    <property type="entry name" value="NAC domain"/>
    <property type="match status" value="1"/>
</dbReference>
<evidence type="ECO:0000256" key="1">
    <source>
        <dbReference type="ARBA" id="ARBA00004141"/>
    </source>
</evidence>
<dbReference type="InterPro" id="IPR036093">
    <property type="entry name" value="NAC_dom_sf"/>
</dbReference>
<feature type="region of interest" description="Disordered" evidence="9">
    <location>
        <begin position="72"/>
        <end position="94"/>
    </location>
</feature>
<gene>
    <name evidence="11" type="ORF">POM88_052972</name>
</gene>
<name>A0AAD8LYR3_9APIA</name>